<dbReference type="InterPro" id="IPR017452">
    <property type="entry name" value="GPCR_Rhodpsn_7TM"/>
</dbReference>
<sequence length="387" mass="43500">MENISSCSAMYGMWNSNIVLEHYNHTGRLTRRRPQTDGVDGVKLGFIFISCLIIMENLLLLVAIVTHIRFRNWIYICIVNMALSDLLAGIAYIVNLCLSGKRTFQLTPSSWLFREGILFVALAASIFSLLLTAVERYTTMMTPVSYKSARKRYRVYVLIALSWVMAFGIGLMPLLGWNCLCNMQDCSTLLPLYSKNYILFSVIMFSVILAGIWFLYISIYLHVQHSTERVVSSSRSRNKSLRLLKTVILIVGAFIICWSPLFVLLLLDFFCKPNSAKLYSMDWPIALAVLNSAINPIIYSLGSMEVRKAIISVLCCFCLKTGLVDPSSLLSIETVVSSESSLKVRESFRNSFRKAHRVNSPEAGRAKKSRLNSTNSCVSMSMSISSG</sequence>
<dbReference type="InterPro" id="IPR004061">
    <property type="entry name" value="S1P_rcpt"/>
</dbReference>
<keyword evidence="9 10" id="KW-0807">Transducer</keyword>
<reference evidence="14 15" key="1">
    <citation type="submission" date="2019-01" db="EMBL/GenBank/DDBJ databases">
        <title>Draft Genome and Complete Hox-Cluster Characterization of the Sterlet Sturgeon (Acipenser ruthenus).</title>
        <authorList>
            <person name="Wei Q."/>
        </authorList>
    </citation>
    <scope>NUCLEOTIDE SEQUENCE [LARGE SCALE GENOMIC DNA]</scope>
    <source>
        <strain evidence="14">WHYD16114868_AA</strain>
        <tissue evidence="14">Blood</tissue>
    </source>
</reference>
<evidence type="ECO:0000313" key="14">
    <source>
        <dbReference type="EMBL" id="RXM92823.1"/>
    </source>
</evidence>
<feature type="transmembrane region" description="Helical" evidence="12">
    <location>
        <begin position="116"/>
        <end position="134"/>
    </location>
</feature>
<evidence type="ECO:0000256" key="6">
    <source>
        <dbReference type="ARBA" id="ARBA00023136"/>
    </source>
</evidence>
<evidence type="ECO:0000256" key="10">
    <source>
        <dbReference type="RuleBase" id="RU000688"/>
    </source>
</evidence>
<evidence type="ECO:0000256" key="5">
    <source>
        <dbReference type="ARBA" id="ARBA00023040"/>
    </source>
</evidence>
<name>A0A444UXA7_ACIRT</name>
<feature type="transmembrane region" description="Helical" evidence="12">
    <location>
        <begin position="73"/>
        <end position="96"/>
    </location>
</feature>
<accession>A0A444UXA7</accession>
<keyword evidence="6 12" id="KW-0472">Membrane</keyword>
<dbReference type="GO" id="GO:0005886">
    <property type="term" value="C:plasma membrane"/>
    <property type="evidence" value="ECO:0007669"/>
    <property type="project" value="UniProtKB-SubCell"/>
</dbReference>
<dbReference type="EMBL" id="SCEB01005605">
    <property type="protein sequence ID" value="RXM92823.1"/>
    <property type="molecule type" value="Genomic_DNA"/>
</dbReference>
<keyword evidence="15" id="KW-1185">Reference proteome</keyword>
<evidence type="ECO:0000256" key="8">
    <source>
        <dbReference type="ARBA" id="ARBA00023180"/>
    </source>
</evidence>
<dbReference type="Proteomes" id="UP000289886">
    <property type="component" value="Unassembled WGS sequence"/>
</dbReference>
<evidence type="ECO:0000313" key="15">
    <source>
        <dbReference type="Proteomes" id="UP000289886"/>
    </source>
</evidence>
<dbReference type="SUPFAM" id="SSF81321">
    <property type="entry name" value="Family A G protein-coupled receptor-like"/>
    <property type="match status" value="1"/>
</dbReference>
<feature type="transmembrane region" description="Helical" evidence="12">
    <location>
        <begin position="283"/>
        <end position="302"/>
    </location>
</feature>
<dbReference type="AlphaFoldDB" id="A0A444UXA7"/>
<evidence type="ECO:0000256" key="11">
    <source>
        <dbReference type="SAM" id="MobiDB-lite"/>
    </source>
</evidence>
<dbReference type="PRINTS" id="PR00237">
    <property type="entry name" value="GPCRRHODOPSN"/>
</dbReference>
<evidence type="ECO:0000256" key="1">
    <source>
        <dbReference type="ARBA" id="ARBA00004651"/>
    </source>
</evidence>
<feature type="domain" description="G-protein coupled receptors family 1 profile" evidence="13">
    <location>
        <begin position="56"/>
        <end position="299"/>
    </location>
</feature>
<keyword evidence="8" id="KW-0325">Glycoprotein</keyword>
<feature type="compositionally biased region" description="Low complexity" evidence="11">
    <location>
        <begin position="372"/>
        <end position="387"/>
    </location>
</feature>
<dbReference type="PROSITE" id="PS50262">
    <property type="entry name" value="G_PROTEIN_RECEP_F1_2"/>
    <property type="match status" value="1"/>
</dbReference>
<keyword evidence="3 10" id="KW-0812">Transmembrane</keyword>
<comment type="similarity">
    <text evidence="10">Belongs to the G-protein coupled receptor 1 family.</text>
</comment>
<feature type="region of interest" description="Disordered" evidence="11">
    <location>
        <begin position="360"/>
        <end position="387"/>
    </location>
</feature>
<comment type="subcellular location">
    <subcellularLocation>
        <location evidence="1">Cell membrane</location>
        <topology evidence="1">Multi-pass membrane protein</topology>
    </subcellularLocation>
</comment>
<evidence type="ECO:0000256" key="3">
    <source>
        <dbReference type="ARBA" id="ARBA00022692"/>
    </source>
</evidence>
<gene>
    <name evidence="14" type="ORF">EOD39_19723</name>
</gene>
<dbReference type="GO" id="GO:0038036">
    <property type="term" value="F:sphingosine-1-phosphate receptor activity"/>
    <property type="evidence" value="ECO:0007669"/>
    <property type="project" value="InterPro"/>
</dbReference>
<keyword evidence="2" id="KW-1003">Cell membrane</keyword>
<evidence type="ECO:0000256" key="2">
    <source>
        <dbReference type="ARBA" id="ARBA00022475"/>
    </source>
</evidence>
<evidence type="ECO:0000259" key="13">
    <source>
        <dbReference type="PROSITE" id="PS50262"/>
    </source>
</evidence>
<organism evidence="14 15">
    <name type="scientific">Acipenser ruthenus</name>
    <name type="common">Sterlet sturgeon</name>
    <dbReference type="NCBI Taxonomy" id="7906"/>
    <lineage>
        <taxon>Eukaryota</taxon>
        <taxon>Metazoa</taxon>
        <taxon>Chordata</taxon>
        <taxon>Craniata</taxon>
        <taxon>Vertebrata</taxon>
        <taxon>Euteleostomi</taxon>
        <taxon>Actinopterygii</taxon>
        <taxon>Chondrostei</taxon>
        <taxon>Acipenseriformes</taxon>
        <taxon>Acipenseridae</taxon>
        <taxon>Acipenser</taxon>
    </lineage>
</organism>
<dbReference type="PRINTS" id="PR01523">
    <property type="entry name" value="S1PRECEPTOR"/>
</dbReference>
<feature type="transmembrane region" description="Helical" evidence="12">
    <location>
        <begin position="155"/>
        <end position="177"/>
    </location>
</feature>
<dbReference type="PROSITE" id="PS00237">
    <property type="entry name" value="G_PROTEIN_RECEP_F1_1"/>
    <property type="match status" value="1"/>
</dbReference>
<keyword evidence="4 12" id="KW-1133">Transmembrane helix</keyword>
<keyword evidence="5 10" id="KW-0297">G-protein coupled receptor</keyword>
<dbReference type="SMART" id="SM01381">
    <property type="entry name" value="7TM_GPCR_Srsx"/>
    <property type="match status" value="1"/>
</dbReference>
<dbReference type="PANTHER" id="PTHR22750">
    <property type="entry name" value="G-PROTEIN COUPLED RECEPTOR"/>
    <property type="match status" value="1"/>
</dbReference>
<feature type="transmembrane region" description="Helical" evidence="12">
    <location>
        <begin position="44"/>
        <end position="66"/>
    </location>
</feature>
<evidence type="ECO:0000256" key="9">
    <source>
        <dbReference type="ARBA" id="ARBA00023224"/>
    </source>
</evidence>
<proteinExistence type="inferred from homology"/>
<dbReference type="InterPro" id="IPR000276">
    <property type="entry name" value="GPCR_Rhodpsn"/>
</dbReference>
<protein>
    <submittedName>
        <fullName evidence="14">Sphingosine 1-phosphate receptor 4</fullName>
    </submittedName>
</protein>
<dbReference type="Gene3D" id="1.20.1070.10">
    <property type="entry name" value="Rhodopsin 7-helix transmembrane proteins"/>
    <property type="match status" value="1"/>
</dbReference>
<feature type="transmembrane region" description="Helical" evidence="12">
    <location>
        <begin position="243"/>
        <end position="263"/>
    </location>
</feature>
<evidence type="ECO:0000256" key="4">
    <source>
        <dbReference type="ARBA" id="ARBA00022989"/>
    </source>
</evidence>
<evidence type="ECO:0000256" key="12">
    <source>
        <dbReference type="SAM" id="Phobius"/>
    </source>
</evidence>
<evidence type="ECO:0000256" key="7">
    <source>
        <dbReference type="ARBA" id="ARBA00023170"/>
    </source>
</evidence>
<comment type="caution">
    <text evidence="14">The sequence shown here is derived from an EMBL/GenBank/DDBJ whole genome shotgun (WGS) entry which is preliminary data.</text>
</comment>
<dbReference type="Pfam" id="PF00001">
    <property type="entry name" value="7tm_1"/>
    <property type="match status" value="1"/>
</dbReference>
<keyword evidence="7 10" id="KW-0675">Receptor</keyword>
<feature type="transmembrane region" description="Helical" evidence="12">
    <location>
        <begin position="197"/>
        <end position="223"/>
    </location>
</feature>